<proteinExistence type="predicted"/>
<sequence>MIVKMMPAAGASFPGVNYNDKKINNGRGELMLMKNFPSFINESSDKQQVRDYLRAISVGNKKIIKPQFHAMISTKFQEHSKVELTEVAENFMREMGYGDQPFTVVFHSDTDNNHVHIVSTRVDKSTGKKINDSFEKLISQEALSKTLEKLYNIKPDEELEKLLKYKVNTINQLELLLERNGFVMIKNKLDEKAFDILKNGLKQRTINSEQINFETNKNDSRKNQIIAILIKYKAIHSNKVFKVEDSRRQKSVLPENKDKNEKDISKVKVEFESELQEKMRTLFGIDMVFHHKDNHHPFGYSLIDHKSGKVYKGSEITKMTDLFEFTDEKIDKQLFEVLKDYHIPNEESKSVLLKFLRKTKPEIRLQKFMLFENKKNKDLETYRKIQEEIKHHVRNSLNKRNDNQTVSIVKSETGKFYAISQEHHFVGELQNLIGEKEYQKFLNPQKEVAGKVMKAVDEMFFELMKISGTAKDPGENELKKRRKKRK</sequence>
<gene>
    <name evidence="2" type="ORF">SAMN05421847_1429</name>
</gene>
<dbReference type="AlphaFoldDB" id="A0A1H5X3Q6"/>
<accession>A0A1H5X3Q6</accession>
<dbReference type="Pfam" id="PF03432">
    <property type="entry name" value="Relaxase"/>
    <property type="match status" value="1"/>
</dbReference>
<evidence type="ECO:0000259" key="1">
    <source>
        <dbReference type="Pfam" id="PF03432"/>
    </source>
</evidence>
<feature type="domain" description="MobA/VirD2-like nuclease" evidence="1">
    <location>
        <begin position="44"/>
        <end position="152"/>
    </location>
</feature>
<evidence type="ECO:0000313" key="2">
    <source>
        <dbReference type="EMBL" id="SEG06381.1"/>
    </source>
</evidence>
<name>A0A1H5X3Q6_9FLAO</name>
<dbReference type="Proteomes" id="UP000236738">
    <property type="component" value="Unassembled WGS sequence"/>
</dbReference>
<dbReference type="OrthoDB" id="915634at2"/>
<keyword evidence="3" id="KW-1185">Reference proteome</keyword>
<dbReference type="InterPro" id="IPR005094">
    <property type="entry name" value="Endonuclease_MobA/VirD2"/>
</dbReference>
<dbReference type="EMBL" id="FNUS01000002">
    <property type="protein sequence ID" value="SEG06381.1"/>
    <property type="molecule type" value="Genomic_DNA"/>
</dbReference>
<reference evidence="3" key="1">
    <citation type="submission" date="2016-10" db="EMBL/GenBank/DDBJ databases">
        <authorList>
            <person name="Varghese N."/>
            <person name="Submissions S."/>
        </authorList>
    </citation>
    <scope>NUCLEOTIDE SEQUENCE [LARGE SCALE GENOMIC DNA]</scope>
    <source>
        <strain evidence="3">DSM 21580</strain>
    </source>
</reference>
<evidence type="ECO:0000313" key="3">
    <source>
        <dbReference type="Proteomes" id="UP000236738"/>
    </source>
</evidence>
<organism evidence="2 3">
    <name type="scientific">Halpernia humi</name>
    <dbReference type="NCBI Taxonomy" id="493375"/>
    <lineage>
        <taxon>Bacteria</taxon>
        <taxon>Pseudomonadati</taxon>
        <taxon>Bacteroidota</taxon>
        <taxon>Flavobacteriia</taxon>
        <taxon>Flavobacteriales</taxon>
        <taxon>Weeksellaceae</taxon>
        <taxon>Chryseobacterium group</taxon>
        <taxon>Halpernia</taxon>
    </lineage>
</organism>
<protein>
    <submittedName>
        <fullName evidence="2">Relaxase/Mobilisation nuclease domain-containing protein</fullName>
    </submittedName>
</protein>